<sequence length="154" mass="17433">MMAGISVTERRVSRCSISTRGPCRGGGKRTGWGLGDDGMVFLGMNCSTYLSATDFHGCRGNRIYFTDDNKKTRSWWGCDMGVFCLEDGSLGSHYQTNVKPMWPKPIWVFPNPVESGASTARKRGTWGRPFPMNFYLKNLVLLCLLYFCFMVYYS</sequence>
<feature type="domain" description="KIB1-4 beta-propeller" evidence="2">
    <location>
        <begin position="34"/>
        <end position="76"/>
    </location>
</feature>
<reference evidence="3" key="2">
    <citation type="submission" date="2023-06" db="EMBL/GenBank/DDBJ databases">
        <authorList>
            <person name="Ma L."/>
            <person name="Liu K.-W."/>
            <person name="Li Z."/>
            <person name="Hsiao Y.-Y."/>
            <person name="Qi Y."/>
            <person name="Fu T."/>
            <person name="Tang G."/>
            <person name="Zhang D."/>
            <person name="Sun W.-H."/>
            <person name="Liu D.-K."/>
            <person name="Li Y."/>
            <person name="Chen G.-Z."/>
            <person name="Liu X.-D."/>
            <person name="Liao X.-Y."/>
            <person name="Jiang Y.-T."/>
            <person name="Yu X."/>
            <person name="Hao Y."/>
            <person name="Huang J."/>
            <person name="Zhao X.-W."/>
            <person name="Ke S."/>
            <person name="Chen Y.-Y."/>
            <person name="Wu W.-L."/>
            <person name="Hsu J.-L."/>
            <person name="Lin Y.-F."/>
            <person name="Huang M.-D."/>
            <person name="Li C.-Y."/>
            <person name="Huang L."/>
            <person name="Wang Z.-W."/>
            <person name="Zhao X."/>
            <person name="Zhong W.-Y."/>
            <person name="Peng D.-H."/>
            <person name="Ahmad S."/>
            <person name="Lan S."/>
            <person name="Zhang J.-S."/>
            <person name="Tsai W.-C."/>
            <person name="Van De Peer Y."/>
            <person name="Liu Z.-J."/>
        </authorList>
    </citation>
    <scope>NUCLEOTIDE SEQUENCE</scope>
    <source>
        <strain evidence="3">SCP</strain>
        <tissue evidence="3">Leaves</tissue>
    </source>
</reference>
<keyword evidence="1" id="KW-0812">Transmembrane</keyword>
<dbReference type="InterPro" id="IPR005174">
    <property type="entry name" value="KIB1-4_b-propeller"/>
</dbReference>
<accession>A0AAV9ATA6</accession>
<evidence type="ECO:0000259" key="2">
    <source>
        <dbReference type="Pfam" id="PF03478"/>
    </source>
</evidence>
<organism evidence="3 4">
    <name type="scientific">Acorus gramineus</name>
    <name type="common">Dwarf sweet flag</name>
    <dbReference type="NCBI Taxonomy" id="55184"/>
    <lineage>
        <taxon>Eukaryota</taxon>
        <taxon>Viridiplantae</taxon>
        <taxon>Streptophyta</taxon>
        <taxon>Embryophyta</taxon>
        <taxon>Tracheophyta</taxon>
        <taxon>Spermatophyta</taxon>
        <taxon>Magnoliopsida</taxon>
        <taxon>Liliopsida</taxon>
        <taxon>Acoraceae</taxon>
        <taxon>Acorus</taxon>
    </lineage>
</organism>
<dbReference type="AlphaFoldDB" id="A0AAV9ATA6"/>
<protein>
    <recommendedName>
        <fullName evidence="2">KIB1-4 beta-propeller domain-containing protein</fullName>
    </recommendedName>
</protein>
<evidence type="ECO:0000256" key="1">
    <source>
        <dbReference type="SAM" id="Phobius"/>
    </source>
</evidence>
<proteinExistence type="predicted"/>
<dbReference type="Proteomes" id="UP001179952">
    <property type="component" value="Unassembled WGS sequence"/>
</dbReference>
<reference evidence="3" key="1">
    <citation type="journal article" date="2023" name="Nat. Commun.">
        <title>Diploid and tetraploid genomes of Acorus and the evolution of monocots.</title>
        <authorList>
            <person name="Ma L."/>
            <person name="Liu K.W."/>
            <person name="Li Z."/>
            <person name="Hsiao Y.Y."/>
            <person name="Qi Y."/>
            <person name="Fu T."/>
            <person name="Tang G.D."/>
            <person name="Zhang D."/>
            <person name="Sun W.H."/>
            <person name="Liu D.K."/>
            <person name="Li Y."/>
            <person name="Chen G.Z."/>
            <person name="Liu X.D."/>
            <person name="Liao X.Y."/>
            <person name="Jiang Y.T."/>
            <person name="Yu X."/>
            <person name="Hao Y."/>
            <person name="Huang J."/>
            <person name="Zhao X.W."/>
            <person name="Ke S."/>
            <person name="Chen Y.Y."/>
            <person name="Wu W.L."/>
            <person name="Hsu J.L."/>
            <person name="Lin Y.F."/>
            <person name="Huang M.D."/>
            <person name="Li C.Y."/>
            <person name="Huang L."/>
            <person name="Wang Z.W."/>
            <person name="Zhao X."/>
            <person name="Zhong W.Y."/>
            <person name="Peng D.H."/>
            <person name="Ahmad S."/>
            <person name="Lan S."/>
            <person name="Zhang J.S."/>
            <person name="Tsai W.C."/>
            <person name="Van de Peer Y."/>
            <person name="Liu Z.J."/>
        </authorList>
    </citation>
    <scope>NUCLEOTIDE SEQUENCE</scope>
    <source>
        <strain evidence="3">SCP</strain>
    </source>
</reference>
<keyword evidence="1" id="KW-1133">Transmembrane helix</keyword>
<gene>
    <name evidence="3" type="ORF">QJS04_geneDACA000405</name>
</gene>
<keyword evidence="4" id="KW-1185">Reference proteome</keyword>
<feature type="transmembrane region" description="Helical" evidence="1">
    <location>
        <begin position="134"/>
        <end position="153"/>
    </location>
</feature>
<evidence type="ECO:0000313" key="4">
    <source>
        <dbReference type="Proteomes" id="UP001179952"/>
    </source>
</evidence>
<evidence type="ECO:0000313" key="3">
    <source>
        <dbReference type="EMBL" id="KAK1267156.1"/>
    </source>
</evidence>
<dbReference type="InterPro" id="IPR050942">
    <property type="entry name" value="F-box_BR-signaling"/>
</dbReference>
<comment type="caution">
    <text evidence="3">The sequence shown here is derived from an EMBL/GenBank/DDBJ whole genome shotgun (WGS) entry which is preliminary data.</text>
</comment>
<dbReference type="PANTHER" id="PTHR44259">
    <property type="entry name" value="OS07G0183000 PROTEIN-RELATED"/>
    <property type="match status" value="1"/>
</dbReference>
<name>A0AAV9ATA6_ACOGR</name>
<keyword evidence="1" id="KW-0472">Membrane</keyword>
<dbReference type="Pfam" id="PF03478">
    <property type="entry name" value="Beta-prop_KIB1-4"/>
    <property type="match status" value="1"/>
</dbReference>
<dbReference type="EMBL" id="JAUJYN010000007">
    <property type="protein sequence ID" value="KAK1267156.1"/>
    <property type="molecule type" value="Genomic_DNA"/>
</dbReference>
<dbReference type="PANTHER" id="PTHR44259:SF114">
    <property type="entry name" value="OS06G0707300 PROTEIN"/>
    <property type="match status" value="1"/>
</dbReference>